<gene>
    <name evidence="3" type="ORF">HPS56_09775</name>
</gene>
<evidence type="ECO:0000313" key="4">
    <source>
        <dbReference type="Proteomes" id="UP000714420"/>
    </source>
</evidence>
<evidence type="ECO:0000313" key="3">
    <source>
        <dbReference type="EMBL" id="NPD92624.1"/>
    </source>
</evidence>
<evidence type="ECO:0000256" key="1">
    <source>
        <dbReference type="SAM" id="MobiDB-lite"/>
    </source>
</evidence>
<protein>
    <submittedName>
        <fullName evidence="3">Uncharacterized protein</fullName>
    </submittedName>
</protein>
<organism evidence="3 4">
    <name type="scientific">Xylanibacter muris</name>
    <dbReference type="NCBI Taxonomy" id="2736290"/>
    <lineage>
        <taxon>Bacteria</taxon>
        <taxon>Pseudomonadati</taxon>
        <taxon>Bacteroidota</taxon>
        <taxon>Bacteroidia</taxon>
        <taxon>Bacteroidales</taxon>
        <taxon>Prevotellaceae</taxon>
        <taxon>Xylanibacter</taxon>
    </lineage>
</organism>
<sequence>MKKMSYLAMLFMAMCLSVSSVSCGDDDEVPGKENTGGSGNENEGENNNPSLSVREQKMKLESVGRELAGKINASDFREISDVLKSVKDTRTGAISNWFDACENACLEPGSDDVLKNLYTASNFTGEFVLKNNTWVQTNTTKVGHLRFSFNDNSGKSCVLTLKASTKGTAVHHDSFDDKEYYWDYTPENGYIDWEETTGINTFVIPEKVTLELSRAGRKLMSAEINTKVNTNGEFDYTRDAAEINATMTVSDYNITISKAAFNVGDLAILNARFMKGSETIMTLGGSGKGSLNENEDLNDFGAVNMNFDLLGKVRIGAVIYDADRFTKALENAEDYNGNESRYKGYIAMANEQLAANIYFDGNKNSSAAIVLNPYKDYEYDYSGHRYDYWRYETCVKFSDGTMYSYDQYFDEETFSDVIDMFVSIGDDFVRLFDDTILY</sequence>
<comment type="caution">
    <text evidence="3">The sequence shown here is derived from an EMBL/GenBank/DDBJ whole genome shotgun (WGS) entry which is preliminary data.</text>
</comment>
<feature type="chain" id="PRO_5045539610" evidence="2">
    <location>
        <begin position="25"/>
        <end position="438"/>
    </location>
</feature>
<evidence type="ECO:0000256" key="2">
    <source>
        <dbReference type="SAM" id="SignalP"/>
    </source>
</evidence>
<keyword evidence="2" id="KW-0732">Signal</keyword>
<name>A0ABX2AQX8_9BACT</name>
<dbReference type="EMBL" id="JABKKF010000009">
    <property type="protein sequence ID" value="NPD92624.1"/>
    <property type="molecule type" value="Genomic_DNA"/>
</dbReference>
<proteinExistence type="predicted"/>
<dbReference type="PROSITE" id="PS51257">
    <property type="entry name" value="PROKAR_LIPOPROTEIN"/>
    <property type="match status" value="1"/>
</dbReference>
<accession>A0ABX2AQX8</accession>
<dbReference type="RefSeq" id="WP_172275978.1">
    <property type="nucleotide sequence ID" value="NZ_CASGMU010000010.1"/>
</dbReference>
<keyword evidence="4" id="KW-1185">Reference proteome</keyword>
<dbReference type="Proteomes" id="UP000714420">
    <property type="component" value="Unassembled WGS sequence"/>
</dbReference>
<reference evidence="3 4" key="1">
    <citation type="submission" date="2020-05" db="EMBL/GenBank/DDBJ databases">
        <title>Distinct polysaccharide utilization as determinants for interspecies competition between intestinal Prevotella spp.</title>
        <authorList>
            <person name="Galvez E.J.C."/>
            <person name="Iljazovic A."/>
            <person name="Strowig T."/>
        </authorList>
    </citation>
    <scope>NUCLEOTIDE SEQUENCE [LARGE SCALE GENOMIC DNA]</scope>
    <source>
        <strain evidence="3 4">PMUR</strain>
    </source>
</reference>
<feature type="signal peptide" evidence="2">
    <location>
        <begin position="1"/>
        <end position="24"/>
    </location>
</feature>
<feature type="region of interest" description="Disordered" evidence="1">
    <location>
        <begin position="26"/>
        <end position="53"/>
    </location>
</feature>